<dbReference type="EMBL" id="UGOG01000001">
    <property type="protein sequence ID" value="STX61539.1"/>
    <property type="molecule type" value="Genomic_DNA"/>
</dbReference>
<keyword evidence="3" id="KW-1185">Reference proteome</keyword>
<evidence type="ECO:0000313" key="2">
    <source>
        <dbReference type="EMBL" id="STX61539.1"/>
    </source>
</evidence>
<dbReference type="Proteomes" id="UP000254040">
    <property type="component" value="Unassembled WGS sequence"/>
</dbReference>
<accession>A0A378JWZ1</accession>
<organism evidence="2 4">
    <name type="scientific">Legionella moravica</name>
    <dbReference type="NCBI Taxonomy" id="39962"/>
    <lineage>
        <taxon>Bacteria</taxon>
        <taxon>Pseudomonadati</taxon>
        <taxon>Pseudomonadota</taxon>
        <taxon>Gammaproteobacteria</taxon>
        <taxon>Legionellales</taxon>
        <taxon>Legionellaceae</taxon>
        <taxon>Legionella</taxon>
    </lineage>
</organism>
<dbReference type="InterPro" id="IPR036069">
    <property type="entry name" value="DUF34/NIF3_sf"/>
</dbReference>
<dbReference type="FunFam" id="3.30.70.120:FF:000006">
    <property type="entry name" value="GTP cyclohydrolase 1 type 2 homolog"/>
    <property type="match status" value="1"/>
</dbReference>
<sequence>MYKLCFNVPETHLELVKDAIFAAGAGIIGNYCKCSWQILGEGQFMPLAGSNAFVGEMNQLEKIAEYKVETVCQNECIKEVIDALKSSHPYETPSYEVWKLEAF</sequence>
<dbReference type="PANTHER" id="PTHR41774">
    <property type="match status" value="1"/>
</dbReference>
<dbReference type="EMBL" id="LNYN01000012">
    <property type="protein sequence ID" value="KTD37478.1"/>
    <property type="molecule type" value="Genomic_DNA"/>
</dbReference>
<evidence type="ECO:0000313" key="1">
    <source>
        <dbReference type="EMBL" id="KTD37478.1"/>
    </source>
</evidence>
<proteinExistence type="predicted"/>
<dbReference type="RefSeq" id="WP_028383123.1">
    <property type="nucleotide sequence ID" value="NZ_CAAAJG010000007.1"/>
</dbReference>
<dbReference type="STRING" id="39962.Lmor_0341"/>
<dbReference type="PANTHER" id="PTHR41774:SF1">
    <property type="entry name" value="NGG1P INTERACTING FACTOR NIF3"/>
    <property type="match status" value="1"/>
</dbReference>
<dbReference type="OrthoDB" id="9795763at2"/>
<evidence type="ECO:0000313" key="4">
    <source>
        <dbReference type="Proteomes" id="UP000254040"/>
    </source>
</evidence>
<dbReference type="Gene3D" id="3.30.70.120">
    <property type="match status" value="1"/>
</dbReference>
<gene>
    <name evidence="1" type="ORF">Lmor_0341</name>
    <name evidence="2" type="ORF">NCTC12239_00454</name>
</gene>
<dbReference type="Proteomes" id="UP000054985">
    <property type="component" value="Unassembled WGS sequence"/>
</dbReference>
<dbReference type="SUPFAM" id="SSF102705">
    <property type="entry name" value="NIF3 (NGG1p interacting factor 3)-like"/>
    <property type="match status" value="1"/>
</dbReference>
<protein>
    <submittedName>
        <fullName evidence="2">Structural toxin protein (Hemagglutinin/hemolysin) RtxA</fullName>
    </submittedName>
</protein>
<reference evidence="1 3" key="1">
    <citation type="submission" date="2015-11" db="EMBL/GenBank/DDBJ databases">
        <title>Genomic analysis of 38 Legionella species identifies large and diverse effector repertoires.</title>
        <authorList>
            <person name="Burstein D."/>
            <person name="Amaro F."/>
            <person name="Zusman T."/>
            <person name="Lifshitz Z."/>
            <person name="Cohen O."/>
            <person name="Gilbert J.A."/>
            <person name="Pupko T."/>
            <person name="Shuman H.A."/>
            <person name="Segal G."/>
        </authorList>
    </citation>
    <scope>NUCLEOTIDE SEQUENCE [LARGE SCALE GENOMIC DNA]</scope>
    <source>
        <strain evidence="1 3">ATCC 43877</strain>
    </source>
</reference>
<dbReference type="AlphaFoldDB" id="A0A378JWZ1"/>
<dbReference type="InterPro" id="IPR015867">
    <property type="entry name" value="N-reg_PII/ATP_PRibTrfase_C"/>
</dbReference>
<reference evidence="2 4" key="2">
    <citation type="submission" date="2018-06" db="EMBL/GenBank/DDBJ databases">
        <authorList>
            <consortium name="Pathogen Informatics"/>
            <person name="Doyle S."/>
        </authorList>
    </citation>
    <scope>NUCLEOTIDE SEQUENCE [LARGE SCALE GENOMIC DNA]</scope>
    <source>
        <strain evidence="2 4">NCTC12239</strain>
    </source>
</reference>
<name>A0A378JWZ1_9GAMM</name>
<evidence type="ECO:0000313" key="3">
    <source>
        <dbReference type="Proteomes" id="UP000054985"/>
    </source>
</evidence>